<evidence type="ECO:0000259" key="1">
    <source>
        <dbReference type="Pfam" id="PF06439"/>
    </source>
</evidence>
<sequence>MRKIGLIIFLLFFMNEIIAQKKPMFLSEKKQREMRAKATELYLDLDRVSPGENGNPPSDAIILFDGTSLDKWQKPFFKYSGSMLEYHEWLPSLKEGPYVTAPADWKIENGTLVVVPEKGHLVTKELFGDVQLHIEWLAPKDEYKTGQDYGNSGIFFMGLYEIQILNSYDNETYNNGQAGAIYKQHFPLVNATQTPGNWQRYDIILVHLSFLKVVIYLIQPE</sequence>
<dbReference type="Pfam" id="PF06439">
    <property type="entry name" value="3keto-disac_hyd"/>
    <property type="match status" value="1"/>
</dbReference>
<protein>
    <submittedName>
        <fullName evidence="2">Putative multi domain protein</fullName>
    </submittedName>
</protein>
<dbReference type="EMBL" id="GU942980">
    <property type="protein sequence ID" value="ADD93395.1"/>
    <property type="molecule type" value="Genomic_DNA"/>
</dbReference>
<accession>D6PCE4</accession>
<organism evidence="2">
    <name type="scientific">uncultured marine bacterium MedDCM-OCT-S01-C266</name>
    <dbReference type="NCBI Taxonomy" id="743047"/>
    <lineage>
        <taxon>Bacteria</taxon>
        <taxon>environmental samples</taxon>
    </lineage>
</organism>
<feature type="domain" description="3-keto-alpha-glucoside-1,2-lyase/3-keto-2-hydroxy-glucal hydratase" evidence="1">
    <location>
        <begin position="60"/>
        <end position="206"/>
    </location>
</feature>
<dbReference type="InterPro" id="IPR010496">
    <property type="entry name" value="AL/BT2_dom"/>
</dbReference>
<dbReference type="AlphaFoldDB" id="D6PCE4"/>
<dbReference type="Gene3D" id="2.60.120.560">
    <property type="entry name" value="Exo-inulinase, domain 1"/>
    <property type="match status" value="1"/>
</dbReference>
<proteinExistence type="predicted"/>
<name>D6PCE4_9BACT</name>
<dbReference type="GO" id="GO:0016787">
    <property type="term" value="F:hydrolase activity"/>
    <property type="evidence" value="ECO:0007669"/>
    <property type="project" value="InterPro"/>
</dbReference>
<reference evidence="2" key="1">
    <citation type="journal article" date="2010" name="ISME J.">
        <title>Metagenome of the Mediterranean deep chlorophyll maximum studied by direct and fosmid library 454 pyrosequencing.</title>
        <authorList>
            <person name="Ghai R."/>
            <person name="Martin-Cuadrado A.B."/>
            <person name="Molto A.G."/>
            <person name="Heredia I.G."/>
            <person name="Cabrera R."/>
            <person name="Martin J."/>
            <person name="Verdu M."/>
            <person name="Deschamps P."/>
            <person name="Moreira D."/>
            <person name="Lopez-Garcia P."/>
            <person name="Mira A."/>
            <person name="Rodriguez-Valera F."/>
        </authorList>
    </citation>
    <scope>NUCLEOTIDE SEQUENCE</scope>
</reference>
<evidence type="ECO:0000313" key="2">
    <source>
        <dbReference type="EMBL" id="ADD93395.1"/>
    </source>
</evidence>